<evidence type="ECO:0000313" key="1">
    <source>
        <dbReference type="EMBL" id="TMS11642.1"/>
    </source>
</evidence>
<sequence>MVEDDAAESGNRSEVDYMDLKVSKDVDLDMATAVATADAESPPDGPPEEAKDPKKWKWAVIFLCFYGFVTALKPGESFITPNLLSAEKNFTREQVTNEITPVLTYSYMVVLVPTFLLTDLLRYKPVLIIQGVSQVVIWLLILLGTTLLEMQFMEFFYGITMACRVAYSSYIFSLVSPDLYQRVAGYSRSSVLLGVFTSSVLGQLCMSVFNISFSTLSAVTLGSVCFGLLLALCLPWPKRSLFFNRNQEQKELAAAAATKSELDIMNPKNGALSSAAAPSSASRWKDSVLVQMLLEVRGRPSSQGFVKIRWNLWSELVIAVITLVQAGLMFLMISTDNIWVCYLAYVVFRSVYQFLVPIATFQIASSLTKELCALVFGINTFLGTVLKTIINLIFADKTGLSLDVHSQFAVYCVYFVILAVAYFVGAAVVLVRHYRNQRGGDGAGGGGGGGGGTNEAATLTELHPVAAQSSEAEILSNGKNAKV</sequence>
<name>A0ACD3QX29_LARCR</name>
<reference evidence="1" key="1">
    <citation type="submission" date="2018-11" db="EMBL/GenBank/DDBJ databases">
        <title>The sequence and de novo assembly of Larimichthys crocea genome using PacBio and Hi-C technologies.</title>
        <authorList>
            <person name="Xu P."/>
            <person name="Chen B."/>
            <person name="Zhou Z."/>
            <person name="Ke Q."/>
            <person name="Wu Y."/>
            <person name="Bai H."/>
            <person name="Pu F."/>
        </authorList>
    </citation>
    <scope>NUCLEOTIDE SEQUENCE</scope>
    <source>
        <tissue evidence="1">Muscle</tissue>
    </source>
</reference>
<comment type="caution">
    <text evidence="1">The sequence shown here is derived from an EMBL/GenBank/DDBJ whole genome shotgun (WGS) entry which is preliminary data.</text>
</comment>
<gene>
    <name evidence="1" type="ORF">E3U43_019033</name>
</gene>
<evidence type="ECO:0000313" key="2">
    <source>
        <dbReference type="Proteomes" id="UP000793456"/>
    </source>
</evidence>
<proteinExistence type="predicted"/>
<dbReference type="Proteomes" id="UP000793456">
    <property type="component" value="Chromosome XIII"/>
</dbReference>
<protein>
    <submittedName>
        <fullName evidence="1">Uncharacterized protein</fullName>
    </submittedName>
</protein>
<accession>A0ACD3QX29</accession>
<keyword evidence="2" id="KW-1185">Reference proteome</keyword>
<organism evidence="1 2">
    <name type="scientific">Larimichthys crocea</name>
    <name type="common">Large yellow croaker</name>
    <name type="synonym">Pseudosciaena crocea</name>
    <dbReference type="NCBI Taxonomy" id="215358"/>
    <lineage>
        <taxon>Eukaryota</taxon>
        <taxon>Metazoa</taxon>
        <taxon>Chordata</taxon>
        <taxon>Craniata</taxon>
        <taxon>Vertebrata</taxon>
        <taxon>Euteleostomi</taxon>
        <taxon>Actinopterygii</taxon>
        <taxon>Neopterygii</taxon>
        <taxon>Teleostei</taxon>
        <taxon>Neoteleostei</taxon>
        <taxon>Acanthomorphata</taxon>
        <taxon>Eupercaria</taxon>
        <taxon>Sciaenidae</taxon>
        <taxon>Larimichthys</taxon>
    </lineage>
</organism>
<dbReference type="EMBL" id="CM011686">
    <property type="protein sequence ID" value="TMS11642.1"/>
    <property type="molecule type" value="Genomic_DNA"/>
</dbReference>